<dbReference type="Pfam" id="PF01809">
    <property type="entry name" value="YidD"/>
    <property type="match status" value="1"/>
</dbReference>
<evidence type="ECO:0000313" key="1">
    <source>
        <dbReference type="EMBL" id="WDD99400.1"/>
    </source>
</evidence>
<dbReference type="RefSeq" id="WP_044834030.1">
    <property type="nucleotide sequence ID" value="NZ_CP059735.1"/>
</dbReference>
<dbReference type="InterPro" id="IPR002696">
    <property type="entry name" value="Membr_insert_effic_factor_YidD"/>
</dbReference>
<keyword evidence="2" id="KW-1185">Reference proteome</keyword>
<sequence>MVKGLALAAIRKYQRGGGSLKYFNLECNFEPSCSEYTYQAIDKYGLVKGVKLGWNRITRCNDPDCVKKHQDPLL</sequence>
<reference evidence="1 2" key="2">
    <citation type="journal article" date="2022" name="Mar. Drugs">
        <title>Bioassay-Guided Fractionation Leads to the Detection of Cholic Acid Generated by the Rare Thalassomonas sp.</title>
        <authorList>
            <person name="Pheiffer F."/>
            <person name="Schneider Y.K."/>
            <person name="Hansen E.H."/>
            <person name="Andersen J.H."/>
            <person name="Isaksson J."/>
            <person name="Busche T."/>
            <person name="R C."/>
            <person name="Kalinowski J."/>
            <person name="Zyl L.V."/>
            <person name="Trindade M."/>
        </authorList>
    </citation>
    <scope>NUCLEOTIDE SEQUENCE [LARGE SCALE GENOMIC DNA]</scope>
    <source>
        <strain evidence="1 2">A5K-106</strain>
    </source>
</reference>
<evidence type="ECO:0000313" key="2">
    <source>
        <dbReference type="Proteomes" id="UP000032568"/>
    </source>
</evidence>
<proteinExistence type="predicted"/>
<dbReference type="PANTHER" id="PTHR33383:SF1">
    <property type="entry name" value="MEMBRANE PROTEIN INSERTION EFFICIENCY FACTOR-RELATED"/>
    <property type="match status" value="1"/>
</dbReference>
<dbReference type="Proteomes" id="UP000032568">
    <property type="component" value="Chromosome"/>
</dbReference>
<name>A0AAF0C3W6_9GAMM</name>
<dbReference type="KEGG" id="tact:SG35_001555"/>
<dbReference type="PANTHER" id="PTHR33383">
    <property type="entry name" value="MEMBRANE PROTEIN INSERTION EFFICIENCY FACTOR-RELATED"/>
    <property type="match status" value="1"/>
</dbReference>
<dbReference type="NCBIfam" id="TIGR00278">
    <property type="entry name" value="membrane protein insertion efficiency factor YidD"/>
    <property type="match status" value="1"/>
</dbReference>
<protein>
    <submittedName>
        <fullName evidence="1">Membrane protein insertion efficiency factor YidD</fullName>
    </submittedName>
</protein>
<reference evidence="1 2" key="1">
    <citation type="journal article" date="2015" name="Genome Announc.">
        <title>Draft Genome Sequences of Marine Isolates of Thalassomonas viridans and Thalassomonas actiniarum.</title>
        <authorList>
            <person name="Olonade I."/>
            <person name="van Zyl L.J."/>
            <person name="Trindade M."/>
        </authorList>
    </citation>
    <scope>NUCLEOTIDE SEQUENCE [LARGE SCALE GENOMIC DNA]</scope>
    <source>
        <strain evidence="1 2">A5K-106</strain>
    </source>
</reference>
<dbReference type="EMBL" id="CP059735">
    <property type="protein sequence ID" value="WDD99400.1"/>
    <property type="molecule type" value="Genomic_DNA"/>
</dbReference>
<dbReference type="AlphaFoldDB" id="A0AAF0C3W6"/>
<organism evidence="1 2">
    <name type="scientific">Thalassomonas actiniarum</name>
    <dbReference type="NCBI Taxonomy" id="485447"/>
    <lineage>
        <taxon>Bacteria</taxon>
        <taxon>Pseudomonadati</taxon>
        <taxon>Pseudomonadota</taxon>
        <taxon>Gammaproteobacteria</taxon>
        <taxon>Alteromonadales</taxon>
        <taxon>Colwelliaceae</taxon>
        <taxon>Thalassomonas</taxon>
    </lineage>
</organism>
<dbReference type="SMART" id="SM01234">
    <property type="entry name" value="Haemolytic"/>
    <property type="match status" value="1"/>
</dbReference>
<gene>
    <name evidence="1" type="ORF">SG35_001555</name>
</gene>
<accession>A0AAF0C3W6</accession>